<protein>
    <submittedName>
        <fullName evidence="2">Uncharacterized protein</fullName>
    </submittedName>
</protein>
<evidence type="ECO:0000313" key="3">
    <source>
        <dbReference type="Proteomes" id="UP000298030"/>
    </source>
</evidence>
<sequence>MGGLALCWLLVERCRLLVRSMREGVSRGRRRTSLDPMNERGGFNRKGEGGKRCEEGVLAGVDGWSATRLGVLDDGSFVVASSPPFVREAY</sequence>
<keyword evidence="3" id="KW-1185">Reference proteome</keyword>
<dbReference type="Proteomes" id="UP000298030">
    <property type="component" value="Unassembled WGS sequence"/>
</dbReference>
<organism evidence="2 3">
    <name type="scientific">Coprinellus micaceus</name>
    <name type="common">Glistening ink-cap mushroom</name>
    <name type="synonym">Coprinus micaceus</name>
    <dbReference type="NCBI Taxonomy" id="71717"/>
    <lineage>
        <taxon>Eukaryota</taxon>
        <taxon>Fungi</taxon>
        <taxon>Dikarya</taxon>
        <taxon>Basidiomycota</taxon>
        <taxon>Agaricomycotina</taxon>
        <taxon>Agaricomycetes</taxon>
        <taxon>Agaricomycetidae</taxon>
        <taxon>Agaricales</taxon>
        <taxon>Agaricineae</taxon>
        <taxon>Psathyrellaceae</taxon>
        <taxon>Coprinellus</taxon>
    </lineage>
</organism>
<name>A0A4Y7RNV6_COPMI</name>
<dbReference type="EMBL" id="QPFP01000471">
    <property type="protein sequence ID" value="TEB10419.1"/>
    <property type="molecule type" value="Genomic_DNA"/>
</dbReference>
<reference evidence="2 3" key="1">
    <citation type="journal article" date="2019" name="Nat. Ecol. Evol.">
        <title>Megaphylogeny resolves global patterns of mushroom evolution.</title>
        <authorList>
            <person name="Varga T."/>
            <person name="Krizsan K."/>
            <person name="Foldi C."/>
            <person name="Dima B."/>
            <person name="Sanchez-Garcia M."/>
            <person name="Sanchez-Ramirez S."/>
            <person name="Szollosi G.J."/>
            <person name="Szarkandi J.G."/>
            <person name="Papp V."/>
            <person name="Albert L."/>
            <person name="Andreopoulos W."/>
            <person name="Angelini C."/>
            <person name="Antonin V."/>
            <person name="Barry K.W."/>
            <person name="Bougher N.L."/>
            <person name="Buchanan P."/>
            <person name="Buyck B."/>
            <person name="Bense V."/>
            <person name="Catcheside P."/>
            <person name="Chovatia M."/>
            <person name="Cooper J."/>
            <person name="Damon W."/>
            <person name="Desjardin D."/>
            <person name="Finy P."/>
            <person name="Geml J."/>
            <person name="Haridas S."/>
            <person name="Hughes K."/>
            <person name="Justo A."/>
            <person name="Karasinski D."/>
            <person name="Kautmanova I."/>
            <person name="Kiss B."/>
            <person name="Kocsube S."/>
            <person name="Kotiranta H."/>
            <person name="LaButti K.M."/>
            <person name="Lechner B.E."/>
            <person name="Liimatainen K."/>
            <person name="Lipzen A."/>
            <person name="Lukacs Z."/>
            <person name="Mihaltcheva S."/>
            <person name="Morgado L.N."/>
            <person name="Niskanen T."/>
            <person name="Noordeloos M.E."/>
            <person name="Ohm R.A."/>
            <person name="Ortiz-Santana B."/>
            <person name="Ovrebo C."/>
            <person name="Racz N."/>
            <person name="Riley R."/>
            <person name="Savchenko A."/>
            <person name="Shiryaev A."/>
            <person name="Soop K."/>
            <person name="Spirin V."/>
            <person name="Szebenyi C."/>
            <person name="Tomsovsky M."/>
            <person name="Tulloss R.E."/>
            <person name="Uehling J."/>
            <person name="Grigoriev I.V."/>
            <person name="Vagvolgyi C."/>
            <person name="Papp T."/>
            <person name="Martin F.M."/>
            <person name="Miettinen O."/>
            <person name="Hibbett D.S."/>
            <person name="Nagy L.G."/>
        </authorList>
    </citation>
    <scope>NUCLEOTIDE SEQUENCE [LARGE SCALE GENOMIC DNA]</scope>
    <source>
        <strain evidence="2 3">FP101781</strain>
    </source>
</reference>
<accession>A0A4Y7RNV6</accession>
<comment type="caution">
    <text evidence="2">The sequence shown here is derived from an EMBL/GenBank/DDBJ whole genome shotgun (WGS) entry which is preliminary data.</text>
</comment>
<proteinExistence type="predicted"/>
<evidence type="ECO:0000313" key="2">
    <source>
        <dbReference type="EMBL" id="TEB10419.1"/>
    </source>
</evidence>
<feature type="region of interest" description="Disordered" evidence="1">
    <location>
        <begin position="28"/>
        <end position="48"/>
    </location>
</feature>
<evidence type="ECO:0000256" key="1">
    <source>
        <dbReference type="SAM" id="MobiDB-lite"/>
    </source>
</evidence>
<dbReference type="AlphaFoldDB" id="A0A4Y7RNV6"/>
<gene>
    <name evidence="2" type="ORF">FA13DRAFT_1031901</name>
</gene>